<proteinExistence type="predicted"/>
<reference evidence="3 4" key="1">
    <citation type="submission" date="2017-05" db="EMBL/GenBank/DDBJ databases">
        <title>The Genome Sequence of Enterococcus faecium 6F2_DIV0138.</title>
        <authorList>
            <consortium name="The Broad Institute Genomics Platform"/>
            <consortium name="The Broad Institute Genomic Center for Infectious Diseases"/>
            <person name="Earl A."/>
            <person name="Manson A."/>
            <person name="Schwartman J."/>
            <person name="Gilmore M."/>
            <person name="Abouelleil A."/>
            <person name="Cao P."/>
            <person name="Chapman S."/>
            <person name="Cusick C."/>
            <person name="Shea T."/>
            <person name="Young S."/>
            <person name="Neafsey D."/>
            <person name="Nusbaum C."/>
            <person name="Birren B."/>
        </authorList>
    </citation>
    <scope>NUCLEOTIDE SEQUENCE [LARGE SCALE GENOMIC DNA]</scope>
    <source>
        <strain evidence="3 4">6F2_DIV0138</strain>
    </source>
</reference>
<keyword evidence="2" id="KW-0472">Membrane</keyword>
<evidence type="ECO:0000313" key="3">
    <source>
        <dbReference type="EMBL" id="OTN99182.1"/>
    </source>
</evidence>
<name>A0AB73P5V2_ENTFC</name>
<accession>A0AB73P5V2</accession>
<feature type="region of interest" description="Disordered" evidence="1">
    <location>
        <begin position="61"/>
        <end position="83"/>
    </location>
</feature>
<dbReference type="AlphaFoldDB" id="A0AB73P5V2"/>
<evidence type="ECO:0000256" key="2">
    <source>
        <dbReference type="SAM" id="Phobius"/>
    </source>
</evidence>
<keyword evidence="2" id="KW-1133">Transmembrane helix</keyword>
<dbReference type="Pfam" id="PF20739">
    <property type="entry name" value="TraK_2"/>
    <property type="match status" value="1"/>
</dbReference>
<feature type="transmembrane region" description="Helical" evidence="2">
    <location>
        <begin position="32"/>
        <end position="54"/>
    </location>
</feature>
<evidence type="ECO:0000256" key="1">
    <source>
        <dbReference type="SAM" id="MobiDB-lite"/>
    </source>
</evidence>
<dbReference type="Proteomes" id="UP000194737">
    <property type="component" value="Unassembled WGS sequence"/>
</dbReference>
<sequence length="294" mass="33520">MKIFDRRVEKELEEKGIQPTEAVKKLEHSRQVLHVVIGVLAILVLALGAGVLYFHNKNQPQATPTVVSSTKEETNQQAKTTESTVDMGADHLLKLSAKERADEATAAFKNWYTSFKNDTPILEINEELLKNPSGTSPYDLQEKLVTNMKDKFGTLLADSYYKSLRDALNANPLTIDSEKGLTWTFEGDIDNWLITWLFDTEKDTKNTKIVLRNDFPYEWTDWEKFIEKEQNKEKFGNVLNSIDWDNDISHEVITILTANDKKHIENLAGVFAVMQYNEKLGFWQLTGTMGGGKQ</sequence>
<keyword evidence="2" id="KW-0812">Transmembrane</keyword>
<organism evidence="3 4">
    <name type="scientific">Enterococcus faecium</name>
    <name type="common">Streptococcus faecium</name>
    <dbReference type="NCBI Taxonomy" id="1352"/>
    <lineage>
        <taxon>Bacteria</taxon>
        <taxon>Bacillati</taxon>
        <taxon>Bacillota</taxon>
        <taxon>Bacilli</taxon>
        <taxon>Lactobacillales</taxon>
        <taxon>Enterococcaceae</taxon>
        <taxon>Enterococcus</taxon>
    </lineage>
</organism>
<dbReference type="EMBL" id="NGLB01000001">
    <property type="protein sequence ID" value="OTN99182.1"/>
    <property type="molecule type" value="Genomic_DNA"/>
</dbReference>
<dbReference type="InterPro" id="IPR049344">
    <property type="entry name" value="TraK-like"/>
</dbReference>
<comment type="caution">
    <text evidence="3">The sequence shown here is derived from an EMBL/GenBank/DDBJ whole genome shotgun (WGS) entry which is preliminary data.</text>
</comment>
<protein>
    <submittedName>
        <fullName evidence="3">Uncharacterized protein</fullName>
    </submittedName>
</protein>
<dbReference type="RefSeq" id="WP_086324569.1">
    <property type="nucleotide sequence ID" value="NZ_NGLB01000001.1"/>
</dbReference>
<evidence type="ECO:0000313" key="4">
    <source>
        <dbReference type="Proteomes" id="UP000194737"/>
    </source>
</evidence>
<gene>
    <name evidence="3" type="ORF">A5804_000668</name>
</gene>